<evidence type="ECO:0000256" key="16">
    <source>
        <dbReference type="PIRSR" id="PIRSR000429-1"/>
    </source>
</evidence>
<feature type="active site" description="Proton acceptor" evidence="16">
    <location>
        <position position="403"/>
    </location>
</feature>
<keyword evidence="4 17" id="KW-0808">Transferase</keyword>
<feature type="domain" description="Thiolase N-terminal" evidence="18">
    <location>
        <begin position="35"/>
        <end position="285"/>
    </location>
</feature>
<feature type="domain" description="Thiolase C-terminal" evidence="19">
    <location>
        <begin position="295"/>
        <end position="415"/>
    </location>
</feature>
<keyword evidence="7" id="KW-0443">Lipid metabolism</keyword>
<dbReference type="Pfam" id="PF02803">
    <property type="entry name" value="Thiolase_C"/>
    <property type="match status" value="1"/>
</dbReference>
<dbReference type="Proteomes" id="UP001347796">
    <property type="component" value="Unassembled WGS sequence"/>
</dbReference>
<dbReference type="AlphaFoldDB" id="A0AAN8G5X9"/>
<evidence type="ECO:0000256" key="6">
    <source>
        <dbReference type="ARBA" id="ARBA00022946"/>
    </source>
</evidence>
<keyword evidence="9 17" id="KW-0012">Acyltransferase</keyword>
<comment type="catalytic activity">
    <reaction evidence="12">
        <text>tetradecanoyl-CoA + acetyl-CoA = 3-oxohexadecanoyl-CoA + CoA</text>
        <dbReference type="Rhea" id="RHEA:18161"/>
        <dbReference type="ChEBI" id="CHEBI:57287"/>
        <dbReference type="ChEBI" id="CHEBI:57288"/>
        <dbReference type="ChEBI" id="CHEBI:57349"/>
        <dbReference type="ChEBI" id="CHEBI:57385"/>
        <dbReference type="EC" id="2.3.1.155"/>
    </reaction>
    <physiologicalReaction direction="right-to-left" evidence="12">
        <dbReference type="Rhea" id="RHEA:18163"/>
    </physiologicalReaction>
</comment>
<comment type="catalytic activity">
    <reaction evidence="14">
        <text>an acyl-CoA + acetyl-CoA = a 3-oxoacyl-CoA + CoA</text>
        <dbReference type="Rhea" id="RHEA:21564"/>
        <dbReference type="ChEBI" id="CHEBI:57287"/>
        <dbReference type="ChEBI" id="CHEBI:57288"/>
        <dbReference type="ChEBI" id="CHEBI:58342"/>
        <dbReference type="ChEBI" id="CHEBI:90726"/>
        <dbReference type="EC" id="2.3.1.16"/>
    </reaction>
    <physiologicalReaction direction="right-to-left" evidence="14">
        <dbReference type="Rhea" id="RHEA:21566"/>
    </physiologicalReaction>
</comment>
<evidence type="ECO:0000259" key="18">
    <source>
        <dbReference type="Pfam" id="PF00108"/>
    </source>
</evidence>
<dbReference type="InterPro" id="IPR020616">
    <property type="entry name" value="Thiolase_N"/>
</dbReference>
<dbReference type="InterPro" id="IPR020617">
    <property type="entry name" value="Thiolase_C"/>
</dbReference>
<comment type="subcellular location">
    <subcellularLocation>
        <location evidence="1">Peroxisome</location>
    </subcellularLocation>
</comment>
<evidence type="ECO:0000256" key="10">
    <source>
        <dbReference type="ARBA" id="ARBA00036770"/>
    </source>
</evidence>
<accession>A0AAN8G5X9</accession>
<dbReference type="NCBIfam" id="TIGR01930">
    <property type="entry name" value="AcCoA-C-Actrans"/>
    <property type="match status" value="1"/>
</dbReference>
<evidence type="ECO:0000256" key="17">
    <source>
        <dbReference type="RuleBase" id="RU003557"/>
    </source>
</evidence>
<dbReference type="PROSITE" id="PS00099">
    <property type="entry name" value="THIOLASE_3"/>
    <property type="match status" value="1"/>
</dbReference>
<proteinExistence type="inferred from homology"/>
<dbReference type="Gene3D" id="3.40.47.10">
    <property type="match status" value="1"/>
</dbReference>
<keyword evidence="21" id="KW-1185">Reference proteome</keyword>
<comment type="caution">
    <text evidence="20">The sequence shown here is derived from an EMBL/GenBank/DDBJ whole genome shotgun (WGS) entry which is preliminary data.</text>
</comment>
<comment type="catalytic activity">
    <reaction evidence="11">
        <text>2 acetyl-CoA = acetoacetyl-CoA + CoA</text>
        <dbReference type="Rhea" id="RHEA:21036"/>
        <dbReference type="ChEBI" id="CHEBI:57286"/>
        <dbReference type="ChEBI" id="CHEBI:57287"/>
        <dbReference type="ChEBI" id="CHEBI:57288"/>
        <dbReference type="EC" id="2.3.1.9"/>
    </reaction>
    <physiologicalReaction direction="right-to-left" evidence="11">
        <dbReference type="Rhea" id="RHEA:21038"/>
    </physiologicalReaction>
</comment>
<dbReference type="SUPFAM" id="SSF53901">
    <property type="entry name" value="Thiolase-like"/>
    <property type="match status" value="2"/>
</dbReference>
<keyword evidence="5" id="KW-0276">Fatty acid metabolism</keyword>
<keyword evidence="8" id="KW-0576">Peroxisome</keyword>
<evidence type="ECO:0000256" key="8">
    <source>
        <dbReference type="ARBA" id="ARBA00023140"/>
    </source>
</evidence>
<gene>
    <name evidence="20" type="ORF">SNE40_022693</name>
</gene>
<evidence type="ECO:0000256" key="4">
    <source>
        <dbReference type="ARBA" id="ARBA00022679"/>
    </source>
</evidence>
<evidence type="ECO:0000256" key="2">
    <source>
        <dbReference type="ARBA" id="ARBA00005189"/>
    </source>
</evidence>
<comment type="similarity">
    <text evidence="3 17">Belongs to the thiolase-like superfamily. Thiolase family.</text>
</comment>
<evidence type="ECO:0000256" key="11">
    <source>
        <dbReference type="ARBA" id="ARBA00037000"/>
    </source>
</evidence>
<dbReference type="InterPro" id="IPR002155">
    <property type="entry name" value="Thiolase"/>
</dbReference>
<dbReference type="GO" id="GO:0050633">
    <property type="term" value="F:acetyl-CoA C-myristoyltransferase activity"/>
    <property type="evidence" value="ECO:0007669"/>
    <property type="project" value="UniProtKB-EC"/>
</dbReference>
<evidence type="ECO:0000256" key="5">
    <source>
        <dbReference type="ARBA" id="ARBA00022832"/>
    </source>
</evidence>
<dbReference type="PANTHER" id="PTHR43853:SF8">
    <property type="entry name" value="3-KETOACYL-COA THIOLASE, PEROXISOMAL"/>
    <property type="match status" value="1"/>
</dbReference>
<organism evidence="20 21">
    <name type="scientific">Patella caerulea</name>
    <name type="common">Rayed Mediterranean limpet</name>
    <dbReference type="NCBI Taxonomy" id="87958"/>
    <lineage>
        <taxon>Eukaryota</taxon>
        <taxon>Metazoa</taxon>
        <taxon>Spiralia</taxon>
        <taxon>Lophotrochozoa</taxon>
        <taxon>Mollusca</taxon>
        <taxon>Gastropoda</taxon>
        <taxon>Patellogastropoda</taxon>
        <taxon>Patelloidea</taxon>
        <taxon>Patellidae</taxon>
        <taxon>Patella</taxon>
    </lineage>
</organism>
<dbReference type="Pfam" id="PF00108">
    <property type="entry name" value="Thiolase_N"/>
    <property type="match status" value="1"/>
</dbReference>
<dbReference type="InterPro" id="IPR016039">
    <property type="entry name" value="Thiolase-like"/>
</dbReference>
<dbReference type="PROSITE" id="PS00737">
    <property type="entry name" value="THIOLASE_2"/>
    <property type="match status" value="1"/>
</dbReference>
<evidence type="ECO:0000256" key="15">
    <source>
        <dbReference type="ARBA" id="ARBA00049306"/>
    </source>
</evidence>
<evidence type="ECO:0000256" key="7">
    <source>
        <dbReference type="ARBA" id="ARBA00023098"/>
    </source>
</evidence>
<dbReference type="GO" id="GO:0005777">
    <property type="term" value="C:peroxisome"/>
    <property type="evidence" value="ECO:0007669"/>
    <property type="project" value="UniProtKB-SubCell"/>
</dbReference>
<evidence type="ECO:0000256" key="9">
    <source>
        <dbReference type="ARBA" id="ARBA00023315"/>
    </source>
</evidence>
<evidence type="ECO:0000313" key="20">
    <source>
        <dbReference type="EMBL" id="KAK6165868.1"/>
    </source>
</evidence>
<dbReference type="PIRSF" id="PIRSF000429">
    <property type="entry name" value="Ac-CoA_Ac_transf"/>
    <property type="match status" value="1"/>
</dbReference>
<evidence type="ECO:0000256" key="14">
    <source>
        <dbReference type="ARBA" id="ARBA00049178"/>
    </source>
</evidence>
<protein>
    <submittedName>
        <fullName evidence="20">Uncharacterized protein</fullName>
    </submittedName>
</protein>
<dbReference type="GO" id="GO:0006635">
    <property type="term" value="P:fatty acid beta-oxidation"/>
    <property type="evidence" value="ECO:0007669"/>
    <property type="project" value="TreeGrafter"/>
</dbReference>
<dbReference type="GO" id="GO:0003985">
    <property type="term" value="F:acetyl-CoA C-acetyltransferase activity"/>
    <property type="evidence" value="ECO:0007669"/>
    <property type="project" value="UniProtKB-EC"/>
</dbReference>
<sequence length="419" mass="44474">MDRLKVLSGHVISRNFREWQIGHNPTAANNSPEDIIIVSALRTPIGKAKRGSFKDTYPDDLLAAVFKAVIADVNVSPSDIGDICIGNVGDSRAAATARFAQFYSGIPETVPIFTTNRQCSSGLQAVLNVAGSIRNGVCNVGLAGGFESMTLQNNNTKDINPRVFEVEKARDCLIPMGITSENVAKRFGVSRLKQDQFSVESQRRASEAQKNGLFKAEIVPVTTTIKDKDGNEQTITVTKDDGIRPGTTLEGLGKLRPAFQENGTTTAGNSSQVSDGAAAVLLATRSEVAKRGWPVLGVLKSFAVCGCPPDIMGIGPAVAIPVALKKAGLSVNDIDIFEINEAFASQALYCVEKLGIDPVKVNPKGGAIALGHPLGCTGSRQIATLLHELKRRRKRSYGVVSMCIGTGMGAAAVFEYPGM</sequence>
<reference evidence="20 21" key="1">
    <citation type="submission" date="2024-01" db="EMBL/GenBank/DDBJ databases">
        <title>The genome of the rayed Mediterranean limpet Patella caerulea (Linnaeus, 1758).</title>
        <authorList>
            <person name="Anh-Thu Weber A."/>
            <person name="Halstead-Nussloch G."/>
        </authorList>
    </citation>
    <scope>NUCLEOTIDE SEQUENCE [LARGE SCALE GENOMIC DNA]</scope>
    <source>
        <strain evidence="20">AATW-2023a</strain>
        <tissue evidence="20">Whole specimen</tissue>
    </source>
</reference>
<evidence type="ECO:0000256" key="3">
    <source>
        <dbReference type="ARBA" id="ARBA00010982"/>
    </source>
</evidence>
<evidence type="ECO:0000256" key="12">
    <source>
        <dbReference type="ARBA" id="ARBA00047485"/>
    </source>
</evidence>
<dbReference type="InterPro" id="IPR020610">
    <property type="entry name" value="Thiolase_AS"/>
</dbReference>
<comment type="catalytic activity">
    <reaction evidence="15">
        <text>3-oxohexadecanedioyl-CoA + CoA = tetradecanedioyl-CoA + acetyl-CoA</text>
        <dbReference type="Rhea" id="RHEA:40343"/>
        <dbReference type="ChEBI" id="CHEBI:57287"/>
        <dbReference type="ChEBI" id="CHEBI:57288"/>
        <dbReference type="ChEBI" id="CHEBI:77081"/>
        <dbReference type="ChEBI" id="CHEBI:77084"/>
    </reaction>
    <physiologicalReaction direction="left-to-right" evidence="15">
        <dbReference type="Rhea" id="RHEA:40344"/>
    </physiologicalReaction>
</comment>
<dbReference type="EMBL" id="JAZGQO010000021">
    <property type="protein sequence ID" value="KAK6165868.1"/>
    <property type="molecule type" value="Genomic_DNA"/>
</dbReference>
<dbReference type="FunFam" id="3.40.47.10:FF:000010">
    <property type="entry name" value="Acetyl-CoA acetyltransferase (Thiolase)"/>
    <property type="match status" value="1"/>
</dbReference>
<dbReference type="PANTHER" id="PTHR43853">
    <property type="entry name" value="3-KETOACYL-COA THIOLASE, PEROXISOMAL"/>
    <property type="match status" value="1"/>
</dbReference>
<feature type="active site" description="Acyl-thioester intermediate" evidence="16">
    <location>
        <position position="119"/>
    </location>
</feature>
<name>A0AAN8G5X9_PATCE</name>
<evidence type="ECO:0000256" key="13">
    <source>
        <dbReference type="ARBA" id="ARBA00048001"/>
    </source>
</evidence>
<comment type="catalytic activity">
    <reaction evidence="13">
        <text>hexanoyl-CoA + acetyl-CoA = 3-oxooctanoyl-CoA + CoA</text>
        <dbReference type="Rhea" id="RHEA:31203"/>
        <dbReference type="ChEBI" id="CHEBI:57287"/>
        <dbReference type="ChEBI" id="CHEBI:57288"/>
        <dbReference type="ChEBI" id="CHEBI:62619"/>
        <dbReference type="ChEBI" id="CHEBI:62620"/>
    </reaction>
    <physiologicalReaction direction="right-to-left" evidence="13">
        <dbReference type="Rhea" id="RHEA:31205"/>
    </physiologicalReaction>
</comment>
<evidence type="ECO:0000256" key="1">
    <source>
        <dbReference type="ARBA" id="ARBA00004275"/>
    </source>
</evidence>
<dbReference type="InterPro" id="IPR020613">
    <property type="entry name" value="Thiolase_CS"/>
</dbReference>
<dbReference type="InterPro" id="IPR050215">
    <property type="entry name" value="Thiolase-like_sf_Thiolase"/>
</dbReference>
<dbReference type="GO" id="GO:0010124">
    <property type="term" value="P:phenylacetate catabolic process"/>
    <property type="evidence" value="ECO:0007669"/>
    <property type="project" value="TreeGrafter"/>
</dbReference>
<comment type="catalytic activity">
    <reaction evidence="10">
        <text>3-oxo-(6Z,9Z,12Z,15Z,18Z,21Z)-tetracosahexaenoyl-CoA + CoA = (4Z,7Z,10Z,13Z,16Z,19Z)-docosahexaenoyl-CoA + acetyl-CoA</text>
        <dbReference type="Rhea" id="RHEA:39131"/>
        <dbReference type="ChEBI" id="CHEBI:57287"/>
        <dbReference type="ChEBI" id="CHEBI:57288"/>
        <dbReference type="ChEBI" id="CHEBI:74298"/>
        <dbReference type="ChEBI" id="CHEBI:74304"/>
    </reaction>
    <physiologicalReaction direction="left-to-right" evidence="10">
        <dbReference type="Rhea" id="RHEA:39132"/>
    </physiologicalReaction>
</comment>
<feature type="active site" description="Proton acceptor" evidence="16">
    <location>
        <position position="372"/>
    </location>
</feature>
<evidence type="ECO:0000259" key="19">
    <source>
        <dbReference type="Pfam" id="PF02803"/>
    </source>
</evidence>
<evidence type="ECO:0000313" key="21">
    <source>
        <dbReference type="Proteomes" id="UP001347796"/>
    </source>
</evidence>
<dbReference type="CDD" id="cd00751">
    <property type="entry name" value="thiolase"/>
    <property type="match status" value="1"/>
</dbReference>
<comment type="pathway">
    <text evidence="2">Lipid metabolism.</text>
</comment>
<keyword evidence="6" id="KW-0809">Transit peptide</keyword>